<evidence type="ECO:0000313" key="1">
    <source>
        <dbReference type="EMBL" id="GBG93684.1"/>
    </source>
</evidence>
<dbReference type="Proteomes" id="UP000286848">
    <property type="component" value="Unassembled WGS sequence"/>
</dbReference>
<reference evidence="1 2" key="1">
    <citation type="journal article" date="2019" name="Int. J. Syst. Evol. Microbiol.">
        <title>Lactobacillus salitolerans sp. nov., a novel lactic acid bacterium isolated from spent mushroom substrates.</title>
        <authorList>
            <person name="Tohno M."/>
            <person name="Tanizawa Y."/>
            <person name="Kojima Y."/>
            <person name="Sakamoto M."/>
            <person name="Nakamura Y."/>
            <person name="Ohkuma M."/>
            <person name="Kobayashi H."/>
        </authorList>
    </citation>
    <scope>NUCLEOTIDE SEQUENCE [LARGE SCALE GENOMIC DNA]</scope>
    <source>
        <strain evidence="1 2">YK43</strain>
    </source>
</reference>
<keyword evidence="2" id="KW-1185">Reference proteome</keyword>
<accession>A0A401IQA6</accession>
<sequence>MLKDDKRKKPDLRNLLLRGSSEIYLRVLKTVLKTLNFKEQRQEPIVSAPSYIQQYAVKGGFKDE</sequence>
<dbReference type="AlphaFoldDB" id="A0A401IQA6"/>
<comment type="caution">
    <text evidence="1">The sequence shown here is derived from an EMBL/GenBank/DDBJ whole genome shotgun (WGS) entry which is preliminary data.</text>
</comment>
<organism evidence="1 2">
    <name type="scientific">Ligilactobacillus salitolerans</name>
    <dbReference type="NCBI Taxonomy" id="1808352"/>
    <lineage>
        <taxon>Bacteria</taxon>
        <taxon>Bacillati</taxon>
        <taxon>Bacillota</taxon>
        <taxon>Bacilli</taxon>
        <taxon>Lactobacillales</taxon>
        <taxon>Lactobacillaceae</taxon>
        <taxon>Ligilactobacillus</taxon>
    </lineage>
</organism>
<gene>
    <name evidence="1" type="ORF">LFYK43_01430</name>
</gene>
<name>A0A401IQA6_9LACO</name>
<protein>
    <submittedName>
        <fullName evidence="1">Uncharacterized protein</fullName>
    </submittedName>
</protein>
<dbReference type="EMBL" id="BFFP01000001">
    <property type="protein sequence ID" value="GBG93684.1"/>
    <property type="molecule type" value="Genomic_DNA"/>
</dbReference>
<evidence type="ECO:0000313" key="2">
    <source>
        <dbReference type="Proteomes" id="UP000286848"/>
    </source>
</evidence>
<proteinExistence type="predicted"/>